<keyword evidence="2" id="KW-0732">Signal</keyword>
<sequence>MLRHIFSVGLIVILAHCAQLSSSAKTIPISKQGKNFPVPFVDPKETDDFFDDQYYPDIDDESITEIVRDNQGYQSKPSGDKSRPSATPNSGQRPPGRAETPPASPASSASPAPPCRNPGQQGRKQGKKGQKKQDLSRYKNSPAKYIFRTGNIDPGKTPDDVRLFSTSQPEYVIASGNPYDDYVVEIIEGPTSDLKLKQATIMGRESRLILDNPSRGKVIGRVKTYKA</sequence>
<dbReference type="EMBL" id="HM569368">
    <property type="protein sequence ID" value="ADJ54129.1"/>
    <property type="molecule type" value="mRNA"/>
</dbReference>
<accession>F6K8T1</accession>
<organism evidence="3">
    <name type="scientific">Phlebotomus sergenti</name>
    <dbReference type="NCBI Taxonomy" id="85759"/>
    <lineage>
        <taxon>Eukaryota</taxon>
        <taxon>Metazoa</taxon>
        <taxon>Ecdysozoa</taxon>
        <taxon>Arthropoda</taxon>
        <taxon>Hexapoda</taxon>
        <taxon>Insecta</taxon>
        <taxon>Pterygota</taxon>
        <taxon>Neoptera</taxon>
        <taxon>Endopterygota</taxon>
        <taxon>Diptera</taxon>
        <taxon>Nematocera</taxon>
        <taxon>Psychodoidea</taxon>
        <taxon>Psychodidae</taxon>
        <taxon>Phlebotomus</taxon>
        <taxon>Paraphlebotomus</taxon>
    </lineage>
</organism>
<reference evidence="3" key="1">
    <citation type="submission" date="2010-06" db="EMBL/GenBank/DDBJ databases">
        <title>Comparative analysis of salivary gland transcriptomics with respect to vectors of cutaneous and visceral leishmaniases.</title>
        <authorList>
            <person name="Rohousova I."/>
            <person name="Subrahmanyam S."/>
            <person name="Volfova V."/>
            <person name="Mu J."/>
            <person name="Volf P."/>
            <person name="Valenzuela J.G."/>
            <person name="Jochim R.C."/>
        </authorList>
    </citation>
    <scope>NUCLEOTIDE SEQUENCE</scope>
    <source>
        <tissue evidence="3">Salivary gland</tissue>
    </source>
</reference>
<dbReference type="AlphaFoldDB" id="F6K8T1"/>
<name>F6K8T1_9DIPT</name>
<evidence type="ECO:0000313" key="3">
    <source>
        <dbReference type="EMBL" id="ADJ54129.1"/>
    </source>
</evidence>
<feature type="signal peptide" evidence="2">
    <location>
        <begin position="1"/>
        <end position="23"/>
    </location>
</feature>
<feature type="region of interest" description="Disordered" evidence="1">
    <location>
        <begin position="64"/>
        <end position="160"/>
    </location>
</feature>
<evidence type="ECO:0000256" key="2">
    <source>
        <dbReference type="SAM" id="SignalP"/>
    </source>
</evidence>
<feature type="chain" id="PRO_5003337954" evidence="2">
    <location>
        <begin position="24"/>
        <end position="227"/>
    </location>
</feature>
<proteinExistence type="evidence at transcript level"/>
<feature type="region of interest" description="Disordered" evidence="1">
    <location>
        <begin position="29"/>
        <end position="49"/>
    </location>
</feature>
<evidence type="ECO:0000256" key="1">
    <source>
        <dbReference type="SAM" id="MobiDB-lite"/>
    </source>
</evidence>
<protein>
    <submittedName>
        <fullName evidence="3">22.5 kDa salivary protein</fullName>
    </submittedName>
</protein>